<feature type="domain" description="WYL" evidence="1">
    <location>
        <begin position="153"/>
        <end position="208"/>
    </location>
</feature>
<protein>
    <submittedName>
        <fullName evidence="2">WYL domain-containing protein</fullName>
    </submittedName>
</protein>
<dbReference type="Proteomes" id="UP000823914">
    <property type="component" value="Unassembled WGS sequence"/>
</dbReference>
<dbReference type="PANTHER" id="PTHR34580">
    <property type="match status" value="1"/>
</dbReference>
<dbReference type="Pfam" id="PF13280">
    <property type="entry name" value="WYL"/>
    <property type="match status" value="1"/>
</dbReference>
<proteinExistence type="predicted"/>
<dbReference type="PROSITE" id="PS52050">
    <property type="entry name" value="WYL"/>
    <property type="match status" value="1"/>
</dbReference>
<dbReference type="EMBL" id="JAHLFV010000191">
    <property type="protein sequence ID" value="MBU3850546.1"/>
    <property type="molecule type" value="Genomic_DNA"/>
</dbReference>
<evidence type="ECO:0000259" key="1">
    <source>
        <dbReference type="Pfam" id="PF13280"/>
    </source>
</evidence>
<reference evidence="2" key="2">
    <citation type="submission" date="2021-04" db="EMBL/GenBank/DDBJ databases">
        <authorList>
            <person name="Gilroy R."/>
        </authorList>
    </citation>
    <scope>NUCLEOTIDE SEQUENCE</scope>
    <source>
        <strain evidence="2">Gambia15-2214</strain>
    </source>
</reference>
<comment type="caution">
    <text evidence="2">The sequence shown here is derived from an EMBL/GenBank/DDBJ whole genome shotgun (WGS) entry which is preliminary data.</text>
</comment>
<accession>A0A9E2NZ98</accession>
<dbReference type="PANTHER" id="PTHR34580:SF9">
    <property type="entry name" value="SLL5097 PROTEIN"/>
    <property type="match status" value="1"/>
</dbReference>
<dbReference type="AlphaFoldDB" id="A0A9E2NZ98"/>
<name>A0A9E2NZ98_9SPIR</name>
<gene>
    <name evidence="2" type="ORF">IAA16_08275</name>
</gene>
<organism evidence="2 3">
    <name type="scientific">Candidatus Treponema excrementipullorum</name>
    <dbReference type="NCBI Taxonomy" id="2838768"/>
    <lineage>
        <taxon>Bacteria</taxon>
        <taxon>Pseudomonadati</taxon>
        <taxon>Spirochaetota</taxon>
        <taxon>Spirochaetia</taxon>
        <taxon>Spirochaetales</taxon>
        <taxon>Treponemataceae</taxon>
        <taxon>Treponema</taxon>
    </lineage>
</organism>
<sequence>MAQKNNRRLNKKILERLIIIHNLIKSGTYPNVQKIQSYYCEKTGYEQVGVATIYRDISTLQVEFNAPIAYDPYKKGYYYTDSHWDLALNTISQDDIFYLSAVKILLSDFNNSPFYSEISRVINFVTETKLSPENTILSRIATPPAPGVVIDKELLQNIVTALEHNHIVEFDYIGRWDSPGDAPKSRRVRPYQLVLKDGMYFLFGWDETAWNDEDEKPAGGERLFFLPNMSRLRLTEDSFELPPDYDFTQKCSGSKLGVFISSQVDRYEIEFYGSARPYIKSFVWVENQEITDCEEKDVTRISFTSSQYLPLLEWILSQGKNAKPLSPQWFVDRWKEEIRGMVQNLGENA</sequence>
<evidence type="ECO:0000313" key="3">
    <source>
        <dbReference type="Proteomes" id="UP000823914"/>
    </source>
</evidence>
<dbReference type="InterPro" id="IPR051534">
    <property type="entry name" value="CBASS_pafABC_assoc_protein"/>
</dbReference>
<dbReference type="InterPro" id="IPR026881">
    <property type="entry name" value="WYL_dom"/>
</dbReference>
<reference evidence="2" key="1">
    <citation type="journal article" date="2021" name="PeerJ">
        <title>Extensive microbial diversity within the chicken gut microbiome revealed by metagenomics and culture.</title>
        <authorList>
            <person name="Gilroy R."/>
            <person name="Ravi A."/>
            <person name="Getino M."/>
            <person name="Pursley I."/>
            <person name="Horton D.L."/>
            <person name="Alikhan N.F."/>
            <person name="Baker D."/>
            <person name="Gharbi K."/>
            <person name="Hall N."/>
            <person name="Watson M."/>
            <person name="Adriaenssens E.M."/>
            <person name="Foster-Nyarko E."/>
            <person name="Jarju S."/>
            <person name="Secka A."/>
            <person name="Antonio M."/>
            <person name="Oren A."/>
            <person name="Chaudhuri R.R."/>
            <person name="La Ragione R."/>
            <person name="Hildebrand F."/>
            <person name="Pallen M.J."/>
        </authorList>
    </citation>
    <scope>NUCLEOTIDE SEQUENCE</scope>
    <source>
        <strain evidence="2">Gambia15-2214</strain>
    </source>
</reference>
<evidence type="ECO:0000313" key="2">
    <source>
        <dbReference type="EMBL" id="MBU3850546.1"/>
    </source>
</evidence>